<dbReference type="Proteomes" id="UP000005408">
    <property type="component" value="Unassembled WGS sequence"/>
</dbReference>
<dbReference type="InterPro" id="IPR011029">
    <property type="entry name" value="DEATH-like_dom_sf"/>
</dbReference>
<organism evidence="2 3">
    <name type="scientific">Magallana gigas</name>
    <name type="common">Pacific oyster</name>
    <name type="synonym">Crassostrea gigas</name>
    <dbReference type="NCBI Taxonomy" id="29159"/>
    <lineage>
        <taxon>Eukaryota</taxon>
        <taxon>Metazoa</taxon>
        <taxon>Spiralia</taxon>
        <taxon>Lophotrochozoa</taxon>
        <taxon>Mollusca</taxon>
        <taxon>Bivalvia</taxon>
        <taxon>Autobranchia</taxon>
        <taxon>Pteriomorphia</taxon>
        <taxon>Ostreida</taxon>
        <taxon>Ostreoidea</taxon>
        <taxon>Ostreidae</taxon>
        <taxon>Magallana</taxon>
    </lineage>
</organism>
<feature type="compositionally biased region" description="Polar residues" evidence="1">
    <location>
        <begin position="113"/>
        <end position="126"/>
    </location>
</feature>
<sequence length="150" mass="16992">MHDQTCCRNRYPYMGSEIWGKLNQNLPLLQRSLHLPTLLDNLVRKGQIDQQTNKDLLNLEVEEAVPKLLDLLMSRNPSSARDMSDALQETHPDIAEKVGLGSLPAAEDCSEPRGTSYTTPRTNTRPSCERVKSTTTVKMDERYSFCILQT</sequence>
<evidence type="ECO:0000256" key="1">
    <source>
        <dbReference type="SAM" id="MobiDB-lite"/>
    </source>
</evidence>
<name>A0A8W8L3V2_MAGGI</name>
<dbReference type="CDD" id="cd01671">
    <property type="entry name" value="CARD"/>
    <property type="match status" value="1"/>
</dbReference>
<proteinExistence type="predicted"/>
<evidence type="ECO:0008006" key="4">
    <source>
        <dbReference type="Google" id="ProtNLM"/>
    </source>
</evidence>
<evidence type="ECO:0000313" key="3">
    <source>
        <dbReference type="Proteomes" id="UP000005408"/>
    </source>
</evidence>
<keyword evidence="3" id="KW-1185">Reference proteome</keyword>
<evidence type="ECO:0000313" key="2">
    <source>
        <dbReference type="EnsemblMetazoa" id="G26471.8:cds"/>
    </source>
</evidence>
<protein>
    <recommendedName>
        <fullName evidence="4">CARD domain-containing protein</fullName>
    </recommendedName>
</protein>
<feature type="region of interest" description="Disordered" evidence="1">
    <location>
        <begin position="100"/>
        <end position="127"/>
    </location>
</feature>
<dbReference type="SUPFAM" id="SSF47986">
    <property type="entry name" value="DEATH domain"/>
    <property type="match status" value="1"/>
</dbReference>
<dbReference type="AlphaFoldDB" id="A0A8W8L3V2"/>
<dbReference type="EnsemblMetazoa" id="G26471.8">
    <property type="protein sequence ID" value="G26471.8:cds"/>
    <property type="gene ID" value="G26471"/>
</dbReference>
<reference evidence="2" key="1">
    <citation type="submission" date="2022-08" db="UniProtKB">
        <authorList>
            <consortium name="EnsemblMetazoa"/>
        </authorList>
    </citation>
    <scope>IDENTIFICATION</scope>
    <source>
        <strain evidence="2">05x7-T-G4-1.051#20</strain>
    </source>
</reference>
<dbReference type="Gene3D" id="1.10.533.10">
    <property type="entry name" value="Death Domain, Fas"/>
    <property type="match status" value="1"/>
</dbReference>
<accession>A0A8W8L3V2</accession>